<sequence>MDNEDASTKAHRKHHTGRKAEKRKQKLEKQDASTKQRNPKAFAIQSANKLNRAFRRAQDVKSKKHHIPVIDRTPVVAPPVVVALVGPPKVGKTTLMQCILKHYTRQKISNIQGPVTLVTGKMRRLTLIECNNNLTSMIDIAKVADLILLMIDASFGFEMETFEFLNICQVHGFPKVMGILTHLDTFKQAKVIKKTKKALKHRFWTELYQGAKLFYLSGMVYGEYQRTEIRNLCRFISVMKFRPLTWRASHSYILADRMEDITDPEKLRTDPNCDRNISIYGYVRGTHLRYDTSVHLPGCGDYSLHDISLINDPCPLPDRSEKKVRRTLDVEERVMYAPMSGVGGIVYDKDAVYIDVDGNAEKLRQERDAQESAPETMMMSSLVDTSKTMDSKMEESHVTLFSGERPISNSQAEGFVMKGMPNEERVVMNGRVRRKAVFENFLHGDSGIDDDDDEDTDSDNNQDEKWAFAGSEDSDEDEALEAKKMKLSSPRNSKKNLSQNYGNLKELEEEETDSDDEDPEVDSDDDDDDEMEDMSSEEELGGSEDAEEDERDEAEQGESNSKVMDSSSLNWKLNLKAKAEKTFFEQQKSSTNLHRLIYGRHEDGVEVEEGTEEEEPDLAGGLFKINKKEDASRFVNNSRDCSIVSRECIHDWLNDHEARETIADCFMTGDWNKGEDAKTLLDQDDEIYGDFEDLETGESFSSKKEEEPEIATSRHESKKEREARLLEKRMERKRKMKEAFDQNYDLEKSGGKDELTLFDDVKRDMEEQARLNREEFENMDDTTRVQYEGFRPGLYVRMELRDLPCEFVQNFDATFPLTVGSLLSNEENMGYLRTRIKRHRWYKRILKTKDPIIVSIGWRRYQSIPMYFMEDHNMRQRMLKYTPQHMHCWSLFYGPITPQGTGFLCVQSIRSDTPDFRIAATGTVLESDCSTQLVKKLKLIGYPYKIYKNTCFVKGMFNSPLEVAKFEGGALRTVSGIRGQVKKAITSSNQEGNHGPPGSFRAMFEDKVLISDIVFCKTWYPVTVPKMYITVTNLLLKDKQSWDAMKTVGRLRFEQGLKAPVNEDSLYKPVDRPKGRQVASLVVPRSLQKELPFKSKPKLERAKNPSKREKLVKKAVIREPKDKEMAALMHALHTMDRDKKRRKKEDRKKKMAEHKKLLEKQELKEQWRHKEAKKKLYKALSKSEKKPKS</sequence>
<name>A0ABP0FLE7_CLALP</name>
<evidence type="ECO:0000256" key="4">
    <source>
        <dbReference type="SAM" id="MobiDB-lite"/>
    </source>
</evidence>
<dbReference type="EMBL" id="CAWYQH010000057">
    <property type="protein sequence ID" value="CAK8678858.1"/>
    <property type="molecule type" value="Genomic_DNA"/>
</dbReference>
<dbReference type="Proteomes" id="UP001642483">
    <property type="component" value="Unassembled WGS sequence"/>
</dbReference>
<dbReference type="InterPro" id="IPR012948">
    <property type="entry name" value="AARP2CN"/>
</dbReference>
<dbReference type="InterPro" id="IPR037875">
    <property type="entry name" value="Bms1_N"/>
</dbReference>
<gene>
    <name evidence="6" type="ORF">CVLEPA_LOCUS9132</name>
</gene>
<dbReference type="PANTHER" id="PTHR12858">
    <property type="entry name" value="RIBOSOME BIOGENESIS PROTEIN"/>
    <property type="match status" value="1"/>
</dbReference>
<protein>
    <recommendedName>
        <fullName evidence="5">Bms1-type G domain-containing protein</fullName>
    </recommendedName>
</protein>
<feature type="region of interest" description="Disordered" evidence="4">
    <location>
        <begin position="1"/>
        <end position="43"/>
    </location>
</feature>
<dbReference type="SUPFAM" id="SSF52540">
    <property type="entry name" value="P-loop containing nucleoside triphosphate hydrolases"/>
    <property type="match status" value="1"/>
</dbReference>
<feature type="region of interest" description="Disordered" evidence="4">
    <location>
        <begin position="443"/>
        <end position="566"/>
    </location>
</feature>
<dbReference type="CDD" id="cd01882">
    <property type="entry name" value="BMS1"/>
    <property type="match status" value="1"/>
</dbReference>
<dbReference type="Pfam" id="PF08142">
    <property type="entry name" value="AARP2CN"/>
    <property type="match status" value="1"/>
</dbReference>
<dbReference type="Gene3D" id="3.40.50.300">
    <property type="entry name" value="P-loop containing nucleotide triphosphate hydrolases"/>
    <property type="match status" value="1"/>
</dbReference>
<organism evidence="6 7">
    <name type="scientific">Clavelina lepadiformis</name>
    <name type="common">Light-bulb sea squirt</name>
    <name type="synonym">Ascidia lepadiformis</name>
    <dbReference type="NCBI Taxonomy" id="159417"/>
    <lineage>
        <taxon>Eukaryota</taxon>
        <taxon>Metazoa</taxon>
        <taxon>Chordata</taxon>
        <taxon>Tunicata</taxon>
        <taxon>Ascidiacea</taxon>
        <taxon>Aplousobranchia</taxon>
        <taxon>Clavelinidae</taxon>
        <taxon>Clavelina</taxon>
    </lineage>
</organism>
<dbReference type="PANTHER" id="PTHR12858:SF2">
    <property type="entry name" value="RIBOSOME BIOGENESIS PROTEIN BMS1 HOMOLOG"/>
    <property type="match status" value="1"/>
</dbReference>
<evidence type="ECO:0000256" key="2">
    <source>
        <dbReference type="ARBA" id="ARBA00022517"/>
    </source>
</evidence>
<dbReference type="Pfam" id="PF04950">
    <property type="entry name" value="RIBIOP_C"/>
    <property type="match status" value="1"/>
</dbReference>
<feature type="compositionally biased region" description="Basic and acidic residues" evidence="4">
    <location>
        <begin position="701"/>
        <end position="721"/>
    </location>
</feature>
<comment type="caution">
    <text evidence="6">The sequence shown here is derived from an EMBL/GenBank/DDBJ whole genome shotgun (WGS) entry which is preliminary data.</text>
</comment>
<feature type="compositionally biased region" description="Polar residues" evidence="4">
    <location>
        <begin position="489"/>
        <end position="502"/>
    </location>
</feature>
<evidence type="ECO:0000256" key="1">
    <source>
        <dbReference type="ARBA" id="ARBA00004604"/>
    </source>
</evidence>
<feature type="region of interest" description="Disordered" evidence="4">
    <location>
        <begin position="1132"/>
        <end position="1189"/>
    </location>
</feature>
<evidence type="ECO:0000313" key="6">
    <source>
        <dbReference type="EMBL" id="CAK8678858.1"/>
    </source>
</evidence>
<feature type="compositionally biased region" description="Basic and acidic residues" evidence="4">
    <location>
        <begin position="1154"/>
        <end position="1169"/>
    </location>
</feature>
<dbReference type="InterPro" id="IPR030387">
    <property type="entry name" value="G_Bms1/Tsr1_dom"/>
</dbReference>
<dbReference type="InterPro" id="IPR027417">
    <property type="entry name" value="P-loop_NTPase"/>
</dbReference>
<dbReference type="InterPro" id="IPR039761">
    <property type="entry name" value="Bms1/Tsr1"/>
</dbReference>
<evidence type="ECO:0000313" key="7">
    <source>
        <dbReference type="Proteomes" id="UP001642483"/>
    </source>
</evidence>
<keyword evidence="7" id="KW-1185">Reference proteome</keyword>
<dbReference type="PROSITE" id="PS51714">
    <property type="entry name" value="G_BMS1"/>
    <property type="match status" value="1"/>
</dbReference>
<feature type="compositionally biased region" description="Acidic residues" evidence="4">
    <location>
        <begin position="447"/>
        <end position="461"/>
    </location>
</feature>
<reference evidence="6 7" key="1">
    <citation type="submission" date="2024-02" db="EMBL/GenBank/DDBJ databases">
        <authorList>
            <person name="Daric V."/>
            <person name="Darras S."/>
        </authorList>
    </citation>
    <scope>NUCLEOTIDE SEQUENCE [LARGE SCALE GENOMIC DNA]</scope>
</reference>
<feature type="compositionally biased region" description="Basic and acidic residues" evidence="4">
    <location>
        <begin position="1092"/>
        <end position="1109"/>
    </location>
</feature>
<comment type="subcellular location">
    <subcellularLocation>
        <location evidence="1">Nucleus</location>
        <location evidence="1">Nucleolus</location>
    </subcellularLocation>
</comment>
<keyword evidence="2" id="KW-0690">Ribosome biogenesis</keyword>
<feature type="compositionally biased region" description="Acidic residues" evidence="4">
    <location>
        <begin position="507"/>
        <end position="556"/>
    </location>
</feature>
<dbReference type="SMART" id="SM01362">
    <property type="entry name" value="DUF663"/>
    <property type="match status" value="1"/>
</dbReference>
<feature type="region of interest" description="Disordered" evidence="4">
    <location>
        <begin position="1092"/>
        <end position="1111"/>
    </location>
</feature>
<dbReference type="SMART" id="SM00785">
    <property type="entry name" value="AARP2CN"/>
    <property type="match status" value="1"/>
</dbReference>
<proteinExistence type="predicted"/>
<keyword evidence="3" id="KW-0539">Nucleus</keyword>
<feature type="compositionally biased region" description="Basic residues" evidence="4">
    <location>
        <begin position="1139"/>
        <end position="1153"/>
    </location>
</feature>
<feature type="region of interest" description="Disordered" evidence="4">
    <location>
        <begin position="694"/>
        <end position="721"/>
    </location>
</feature>
<evidence type="ECO:0000259" key="5">
    <source>
        <dbReference type="PROSITE" id="PS51714"/>
    </source>
</evidence>
<dbReference type="InterPro" id="IPR007034">
    <property type="entry name" value="BMS1_TSR1_C"/>
</dbReference>
<feature type="compositionally biased region" description="Basic residues" evidence="4">
    <location>
        <begin position="9"/>
        <end position="26"/>
    </location>
</feature>
<feature type="domain" description="Bms1-type G" evidence="5">
    <location>
        <begin position="77"/>
        <end position="242"/>
    </location>
</feature>
<accession>A0ABP0FLE7</accession>
<evidence type="ECO:0000256" key="3">
    <source>
        <dbReference type="ARBA" id="ARBA00023242"/>
    </source>
</evidence>